<proteinExistence type="predicted"/>
<name>A0A8B6HL15_MYTGA</name>
<sequence>MAINASACSHEDEPRGRCLINVYREAYIVHFQTHRSILLLVDHHSFGYHRKGSPPAVVSSVGKPFLWVSQERWSTSSSIERCVGKPFLRVSEEMWSTSSSIERCVGKPFLWVSEEMWSTSSSIERYVGKPFLRCLINVYREAYIVHFQTHRSILLLVDHHSCGYHRKGGPPAVVSSVGKPFLWVSQERWSTSSSIERCVGKPFLWVSEEMWSTSSSIERCVGKPFLWVSEEMGSTSSSIERYVGKPFLWVSQERWSTSSSIERCVGKCTIYATICMTSCR</sequence>
<organism evidence="1 2">
    <name type="scientific">Mytilus galloprovincialis</name>
    <name type="common">Mediterranean mussel</name>
    <dbReference type="NCBI Taxonomy" id="29158"/>
    <lineage>
        <taxon>Eukaryota</taxon>
        <taxon>Metazoa</taxon>
        <taxon>Spiralia</taxon>
        <taxon>Lophotrochozoa</taxon>
        <taxon>Mollusca</taxon>
        <taxon>Bivalvia</taxon>
        <taxon>Autobranchia</taxon>
        <taxon>Pteriomorphia</taxon>
        <taxon>Mytilida</taxon>
        <taxon>Mytiloidea</taxon>
        <taxon>Mytilidae</taxon>
        <taxon>Mytilinae</taxon>
        <taxon>Mytilus</taxon>
    </lineage>
</organism>
<evidence type="ECO:0000313" key="2">
    <source>
        <dbReference type="Proteomes" id="UP000596742"/>
    </source>
</evidence>
<protein>
    <submittedName>
        <fullName evidence="1">Uncharacterized protein</fullName>
    </submittedName>
</protein>
<comment type="caution">
    <text evidence="1">The sequence shown here is derived from an EMBL/GenBank/DDBJ whole genome shotgun (WGS) entry which is preliminary data.</text>
</comment>
<reference evidence="1" key="1">
    <citation type="submission" date="2018-11" db="EMBL/GenBank/DDBJ databases">
        <authorList>
            <person name="Alioto T."/>
            <person name="Alioto T."/>
        </authorList>
    </citation>
    <scope>NUCLEOTIDE SEQUENCE</scope>
</reference>
<dbReference type="AlphaFoldDB" id="A0A8B6HL15"/>
<dbReference type="EMBL" id="UYJE01010201">
    <property type="protein sequence ID" value="VDI80709.1"/>
    <property type="molecule type" value="Genomic_DNA"/>
</dbReference>
<evidence type="ECO:0000313" key="1">
    <source>
        <dbReference type="EMBL" id="VDI80709.1"/>
    </source>
</evidence>
<gene>
    <name evidence="1" type="ORF">MGAL_10B041547</name>
</gene>
<keyword evidence="2" id="KW-1185">Reference proteome</keyword>
<accession>A0A8B6HL15</accession>
<dbReference type="Proteomes" id="UP000596742">
    <property type="component" value="Unassembled WGS sequence"/>
</dbReference>